<protein>
    <submittedName>
        <fullName evidence="1">Uncharacterized protein</fullName>
    </submittedName>
</protein>
<dbReference type="PATRIC" id="fig|447.4.peg.238"/>
<dbReference type="STRING" id="447.Lboz_0222"/>
<reference evidence="1 2" key="1">
    <citation type="submission" date="2015-11" db="EMBL/GenBank/DDBJ databases">
        <title>Genomic analysis of 38 Legionella species identifies large and diverse effector repertoires.</title>
        <authorList>
            <person name="Burstein D."/>
            <person name="Amaro F."/>
            <person name="Zusman T."/>
            <person name="Lifshitz Z."/>
            <person name="Cohen O."/>
            <person name="Gilbert J.A."/>
            <person name="Pupko T."/>
            <person name="Shuman H.A."/>
            <person name="Segal G."/>
        </authorList>
    </citation>
    <scope>NUCLEOTIDE SEQUENCE [LARGE SCALE GENOMIC DNA]</scope>
    <source>
        <strain evidence="1 2">WIGA</strain>
    </source>
</reference>
<organism evidence="1 2">
    <name type="scientific">Legionella bozemanae</name>
    <name type="common">Fluoribacter bozemanae</name>
    <dbReference type="NCBI Taxonomy" id="447"/>
    <lineage>
        <taxon>Bacteria</taxon>
        <taxon>Pseudomonadati</taxon>
        <taxon>Pseudomonadota</taxon>
        <taxon>Gammaproteobacteria</taxon>
        <taxon>Legionellales</taxon>
        <taxon>Legionellaceae</taxon>
        <taxon>Legionella</taxon>
    </lineage>
</organism>
<gene>
    <name evidence="1" type="ORF">Lboz_0222</name>
</gene>
<dbReference type="OrthoDB" id="1234180at2"/>
<dbReference type="AlphaFoldDB" id="A0A0W0S2W3"/>
<keyword evidence="2" id="KW-1185">Reference proteome</keyword>
<name>A0A0W0S2W3_LEGBO</name>
<dbReference type="EMBL" id="LNXU01000002">
    <property type="protein sequence ID" value="KTC77269.1"/>
    <property type="molecule type" value="Genomic_DNA"/>
</dbReference>
<proteinExistence type="predicted"/>
<sequence length="302" mass="35676">MLKNLPDKIVFEKLGIRLFLFCLDQFYFFDNYLTQISEAEEEISEKEIFVNDYINQNQEQLYAILILLFQSIENFLKKEICTESPYLIISSNPEKWDDKEFSELHLHGFDSLLKIYSEIKKKKFTQPLIDDMKFLKKIRNSIVHGVYTKVLLPEEIAKYIFIFLNDFWENSWLNEVKPYIPNEELSGSDTVVLWRYLHLFKKYLGIDKTCDLLNIAVKSFYECPECSYSNMAAYNITDECKFAYFLDNKNKGKSILFCPICQNEFYLSSLVCTNKECSSTNVVSNPDWGDFCLDCLEFLARK</sequence>
<dbReference type="Proteomes" id="UP000054695">
    <property type="component" value="Unassembled WGS sequence"/>
</dbReference>
<evidence type="ECO:0000313" key="1">
    <source>
        <dbReference type="EMBL" id="KTC77269.1"/>
    </source>
</evidence>
<dbReference type="RefSeq" id="WP_058457926.1">
    <property type="nucleotide sequence ID" value="NZ_CAAAIY010000026.1"/>
</dbReference>
<comment type="caution">
    <text evidence="1">The sequence shown here is derived from an EMBL/GenBank/DDBJ whole genome shotgun (WGS) entry which is preliminary data.</text>
</comment>
<evidence type="ECO:0000313" key="2">
    <source>
        <dbReference type="Proteomes" id="UP000054695"/>
    </source>
</evidence>
<accession>A0A0W0S2W3</accession>